<keyword evidence="3" id="KW-1185">Reference proteome</keyword>
<feature type="compositionally biased region" description="Low complexity" evidence="1">
    <location>
        <begin position="48"/>
        <end position="60"/>
    </location>
</feature>
<gene>
    <name evidence="2" type="ORF">TCAL_05755</name>
</gene>
<dbReference type="Proteomes" id="UP000318571">
    <property type="component" value="Chromosome 10"/>
</dbReference>
<feature type="region of interest" description="Disordered" evidence="1">
    <location>
        <begin position="41"/>
        <end position="60"/>
    </location>
</feature>
<evidence type="ECO:0000256" key="1">
    <source>
        <dbReference type="SAM" id="MobiDB-lite"/>
    </source>
</evidence>
<evidence type="ECO:0000313" key="2">
    <source>
        <dbReference type="EMBL" id="TRY62606.1"/>
    </source>
</evidence>
<organism evidence="2 3">
    <name type="scientific">Tigriopus californicus</name>
    <name type="common">Marine copepod</name>
    <dbReference type="NCBI Taxonomy" id="6832"/>
    <lineage>
        <taxon>Eukaryota</taxon>
        <taxon>Metazoa</taxon>
        <taxon>Ecdysozoa</taxon>
        <taxon>Arthropoda</taxon>
        <taxon>Crustacea</taxon>
        <taxon>Multicrustacea</taxon>
        <taxon>Hexanauplia</taxon>
        <taxon>Copepoda</taxon>
        <taxon>Harpacticoida</taxon>
        <taxon>Harpacticidae</taxon>
        <taxon>Tigriopus</taxon>
    </lineage>
</organism>
<accession>A0A553NAY4</accession>
<dbReference type="EMBL" id="VCGU01000458">
    <property type="protein sequence ID" value="TRY62606.1"/>
    <property type="molecule type" value="Genomic_DNA"/>
</dbReference>
<proteinExistence type="predicted"/>
<name>A0A553NAY4_TIGCA</name>
<dbReference type="AlphaFoldDB" id="A0A553NAY4"/>
<evidence type="ECO:0000313" key="3">
    <source>
        <dbReference type="Proteomes" id="UP000318571"/>
    </source>
</evidence>
<protein>
    <submittedName>
        <fullName evidence="2">Uncharacterized protein</fullName>
    </submittedName>
</protein>
<comment type="caution">
    <text evidence="2">The sequence shown here is derived from an EMBL/GenBank/DDBJ whole genome shotgun (WGS) entry which is preliminary data.</text>
</comment>
<feature type="region of interest" description="Disordered" evidence="1">
    <location>
        <begin position="326"/>
        <end position="396"/>
    </location>
</feature>
<sequence>MIPATTDRFATLPVRKLILVCESIDDTRSVMSLSNLAPLSPDLSHQCGPPSSLRRPSLGLSRSDPNLNALLEFNKSWRDKMRLPSDIILTQFIKDKASNLSTLIVDLQRQTKDLAESDFLIQEESPEEQQFAQTILNIRDCVDGILNYIDIVTSGRLSSKQAKTVQTIGSKHDPAADISIPFLGLDWHYMEILLASLHKHLNEVTIQILGRNDHHAPFFTLRMVCNVVRDLNKIKNDVMSHAEAVLEGRLNTRKREDMRIAQHRHRDLLQLLTLRSGSDREDDSLREDHNVNVEAGHSQKIGPRLRQLLLGSMKFNKLFNLRNLGHQPSDDPLGENTHVDPENEAESTCDQKEESPPSIQSTELPSREVDLLWNARDTPTKPMPIDPPSLSSLECH</sequence>
<reference evidence="2 3" key="1">
    <citation type="journal article" date="2018" name="Nat. Ecol. Evol.">
        <title>Genomic signatures of mitonuclear coevolution across populations of Tigriopus californicus.</title>
        <authorList>
            <person name="Barreto F.S."/>
            <person name="Watson E.T."/>
            <person name="Lima T.G."/>
            <person name="Willett C.S."/>
            <person name="Edmands S."/>
            <person name="Li W."/>
            <person name="Burton R.S."/>
        </authorList>
    </citation>
    <scope>NUCLEOTIDE SEQUENCE [LARGE SCALE GENOMIC DNA]</scope>
    <source>
        <strain evidence="2 3">San Diego</strain>
    </source>
</reference>